<evidence type="ECO:0000313" key="2">
    <source>
        <dbReference type="Proteomes" id="UP000054564"/>
    </source>
</evidence>
<keyword evidence="2" id="KW-1185">Reference proteome</keyword>
<comment type="caution">
    <text evidence="1">The sequence shown here is derived from an EMBL/GenBank/DDBJ whole genome shotgun (WGS) entry which is preliminary data.</text>
</comment>
<accession>A0A0L0V2S2</accession>
<proteinExistence type="predicted"/>
<gene>
    <name evidence="1" type="ORF">PSTG_13026</name>
</gene>
<name>A0A0L0V2S2_9BASI</name>
<dbReference type="EMBL" id="AJIL01000134">
    <property type="protein sequence ID" value="KNE93577.1"/>
    <property type="molecule type" value="Genomic_DNA"/>
</dbReference>
<organism evidence="1 2">
    <name type="scientific">Puccinia striiformis f. sp. tritici PST-78</name>
    <dbReference type="NCBI Taxonomy" id="1165861"/>
    <lineage>
        <taxon>Eukaryota</taxon>
        <taxon>Fungi</taxon>
        <taxon>Dikarya</taxon>
        <taxon>Basidiomycota</taxon>
        <taxon>Pucciniomycotina</taxon>
        <taxon>Pucciniomycetes</taxon>
        <taxon>Pucciniales</taxon>
        <taxon>Pucciniaceae</taxon>
        <taxon>Puccinia</taxon>
    </lineage>
</organism>
<dbReference type="AlphaFoldDB" id="A0A0L0V2S2"/>
<evidence type="ECO:0000313" key="1">
    <source>
        <dbReference type="EMBL" id="KNE93577.1"/>
    </source>
</evidence>
<protein>
    <submittedName>
        <fullName evidence="1">Uncharacterized protein</fullName>
    </submittedName>
</protein>
<dbReference type="Proteomes" id="UP000054564">
    <property type="component" value="Unassembled WGS sequence"/>
</dbReference>
<reference evidence="2" key="1">
    <citation type="submission" date="2014-03" db="EMBL/GenBank/DDBJ databases">
        <title>The Genome Sequence of Puccinia striiformis f. sp. tritici PST-78.</title>
        <authorList>
            <consortium name="The Broad Institute Genome Sequencing Platform"/>
            <person name="Cuomo C."/>
            <person name="Hulbert S."/>
            <person name="Chen X."/>
            <person name="Walker B."/>
            <person name="Young S.K."/>
            <person name="Zeng Q."/>
            <person name="Gargeya S."/>
            <person name="Fitzgerald M."/>
            <person name="Haas B."/>
            <person name="Abouelleil A."/>
            <person name="Alvarado L."/>
            <person name="Arachchi H.M."/>
            <person name="Berlin A.M."/>
            <person name="Chapman S.B."/>
            <person name="Goldberg J."/>
            <person name="Griggs A."/>
            <person name="Gujja S."/>
            <person name="Hansen M."/>
            <person name="Howarth C."/>
            <person name="Imamovic A."/>
            <person name="Larimer J."/>
            <person name="McCowan C."/>
            <person name="Montmayeur A."/>
            <person name="Murphy C."/>
            <person name="Neiman D."/>
            <person name="Pearson M."/>
            <person name="Priest M."/>
            <person name="Roberts A."/>
            <person name="Saif S."/>
            <person name="Shea T."/>
            <person name="Sisk P."/>
            <person name="Sykes S."/>
            <person name="Wortman J."/>
            <person name="Nusbaum C."/>
            <person name="Birren B."/>
        </authorList>
    </citation>
    <scope>NUCLEOTIDE SEQUENCE [LARGE SCALE GENOMIC DNA]</scope>
    <source>
        <strain evidence="2">race PST-78</strain>
    </source>
</reference>
<sequence>MFTACASFSKTSIGVQFRKKLTFPGSVRRNSEPKFLHAEIDKLGGITWNISCKDAEINNIGATREQARLELHELNTRDVQKLKQVARRSPLANSTRPASMACLLKCAD</sequence>